<organism evidence="5 6">
    <name type="scientific">Mobiluncus porci</name>
    <dbReference type="NCBI Taxonomy" id="2652278"/>
    <lineage>
        <taxon>Bacteria</taxon>
        <taxon>Bacillati</taxon>
        <taxon>Actinomycetota</taxon>
        <taxon>Actinomycetes</taxon>
        <taxon>Actinomycetales</taxon>
        <taxon>Actinomycetaceae</taxon>
        <taxon>Mobiluncus</taxon>
    </lineage>
</organism>
<keyword evidence="2" id="KW-0175">Coiled coil</keyword>
<dbReference type="Gene3D" id="3.30.2400.10">
    <property type="entry name" value="Major capsid protein gp5"/>
    <property type="match status" value="1"/>
</dbReference>
<name>A0A7K0K519_9ACTO</name>
<dbReference type="Gene3D" id="3.30.2320.10">
    <property type="entry name" value="hypothetical protein PF0899 domain"/>
    <property type="match status" value="1"/>
</dbReference>
<dbReference type="Pfam" id="PF05065">
    <property type="entry name" value="Phage_capsid"/>
    <property type="match status" value="1"/>
</dbReference>
<evidence type="ECO:0000313" key="5">
    <source>
        <dbReference type="EMBL" id="MST50577.1"/>
    </source>
</evidence>
<evidence type="ECO:0000313" key="6">
    <source>
        <dbReference type="Proteomes" id="UP000442535"/>
    </source>
</evidence>
<accession>A0A7K0K519</accession>
<dbReference type="InterPro" id="IPR054612">
    <property type="entry name" value="Phage_capsid-like_C"/>
</dbReference>
<dbReference type="EMBL" id="VUMY01000023">
    <property type="protein sequence ID" value="MST50577.1"/>
    <property type="molecule type" value="Genomic_DNA"/>
</dbReference>
<dbReference type="InterPro" id="IPR024455">
    <property type="entry name" value="Phage_capsid"/>
</dbReference>
<evidence type="ECO:0000256" key="3">
    <source>
        <dbReference type="SAM" id="MobiDB-lite"/>
    </source>
</evidence>
<feature type="coiled-coil region" evidence="2">
    <location>
        <begin position="7"/>
        <end position="34"/>
    </location>
</feature>
<dbReference type="RefSeq" id="WP_154546389.1">
    <property type="nucleotide sequence ID" value="NZ_VUMY01000023.1"/>
</dbReference>
<evidence type="ECO:0000256" key="1">
    <source>
        <dbReference type="ARBA" id="ARBA00004328"/>
    </source>
</evidence>
<dbReference type="SUPFAM" id="SSF56563">
    <property type="entry name" value="Major capsid protein gp5"/>
    <property type="match status" value="1"/>
</dbReference>
<comment type="caution">
    <text evidence="5">The sequence shown here is derived from an EMBL/GenBank/DDBJ whole genome shotgun (WGS) entry which is preliminary data.</text>
</comment>
<proteinExistence type="predicted"/>
<dbReference type="Proteomes" id="UP000442535">
    <property type="component" value="Unassembled WGS sequence"/>
</dbReference>
<gene>
    <name evidence="5" type="ORF">FYJ63_10150</name>
</gene>
<evidence type="ECO:0000259" key="4">
    <source>
        <dbReference type="Pfam" id="PF05065"/>
    </source>
</evidence>
<sequence>MNLKEKRAAAIRKAQELMEKVRAEKRDFTEEETEMAKSLAAEIAEYDAALVKASQAEAARTALDAVAGEEPADGTGEAEDETVKGREPASLSEFFFAKGGKEYGAKKRVPGSTVSVAGFKANTDAQKLTTSTENILRLASPRLIPEFQMRLTVADLLGVGQVSPGQTSIPYLVEGAFEGDFAAIAEGTEAPQVHFAEPTAEYERFHRIAGFIGVTDEMLNDDVYMKNQIDTRLPYKLLLQEEKQLLAGDGSGENLRGLLNRSGIQTLANSGSGTALPNEELILKAKTLIETAQEFPVDAIVINPLDYFDLRVKKDQNGQYLGGGFFQGQYGNGGGLADAQNLWGLPTVQTPAIPQGTVLIGALKAQTERIVKDGVTIEYTNSHDRDFIKFQGVMRAYVRESLGVFNPKAICKITLGAGA</sequence>
<dbReference type="NCBIfam" id="TIGR01554">
    <property type="entry name" value="major_cap_HK97"/>
    <property type="match status" value="1"/>
</dbReference>
<reference evidence="5 6" key="1">
    <citation type="submission" date="2019-08" db="EMBL/GenBank/DDBJ databases">
        <title>In-depth cultivation of the pig gut microbiome towards novel bacterial diversity and tailored functional studies.</title>
        <authorList>
            <person name="Wylensek D."/>
            <person name="Hitch T.C.A."/>
            <person name="Clavel T."/>
        </authorList>
    </citation>
    <scope>NUCLEOTIDE SEQUENCE [LARGE SCALE GENOMIC DNA]</scope>
    <source>
        <strain evidence="5 6">RF-GAM-744-WT-7</strain>
    </source>
</reference>
<comment type="subcellular location">
    <subcellularLocation>
        <location evidence="1">Virion</location>
    </subcellularLocation>
</comment>
<protein>
    <submittedName>
        <fullName evidence="5">Phage major capsid protein</fullName>
    </submittedName>
</protein>
<feature type="compositionally biased region" description="Acidic residues" evidence="3">
    <location>
        <begin position="70"/>
        <end position="80"/>
    </location>
</feature>
<feature type="region of interest" description="Disordered" evidence="3">
    <location>
        <begin position="65"/>
        <end position="86"/>
    </location>
</feature>
<evidence type="ECO:0000256" key="2">
    <source>
        <dbReference type="SAM" id="Coils"/>
    </source>
</evidence>
<keyword evidence="6" id="KW-1185">Reference proteome</keyword>
<feature type="domain" description="Phage capsid-like C-terminal" evidence="4">
    <location>
        <begin position="141"/>
        <end position="414"/>
    </location>
</feature>
<dbReference type="AlphaFoldDB" id="A0A7K0K519"/>